<protein>
    <recommendedName>
        <fullName evidence="3">Peptidase S1 domain-containing protein</fullName>
    </recommendedName>
</protein>
<dbReference type="InterPro" id="IPR001254">
    <property type="entry name" value="Trypsin_dom"/>
</dbReference>
<dbReference type="PROSITE" id="PS00134">
    <property type="entry name" value="TRYPSIN_HIS"/>
    <property type="match status" value="1"/>
</dbReference>
<keyword evidence="1" id="KW-1015">Disulfide bond</keyword>
<dbReference type="EMBL" id="ABJB010244468">
    <property type="status" value="NOT_ANNOTATED_CDS"/>
    <property type="molecule type" value="Genomic_DNA"/>
</dbReference>
<dbReference type="Proteomes" id="UP000001555">
    <property type="component" value="Unassembled WGS sequence"/>
</dbReference>
<dbReference type="PANTHER" id="PTHR24252">
    <property type="entry name" value="ACROSIN-RELATED"/>
    <property type="match status" value="1"/>
</dbReference>
<dbReference type="VEuPathDB" id="VectorBase:ISCI002697"/>
<accession>B7PC23</accession>
<reference evidence="5" key="2">
    <citation type="submission" date="2020-05" db="UniProtKB">
        <authorList>
            <consortium name="EnsemblMetazoa"/>
        </authorList>
    </citation>
    <scope>IDENTIFICATION</scope>
    <source>
        <strain evidence="5">wikel</strain>
    </source>
</reference>
<evidence type="ECO:0000259" key="3">
    <source>
        <dbReference type="PROSITE" id="PS50240"/>
    </source>
</evidence>
<evidence type="ECO:0000313" key="5">
    <source>
        <dbReference type="EnsemblMetazoa" id="ISCW002697-PA"/>
    </source>
</evidence>
<dbReference type="EMBL" id="ABJB011068367">
    <property type="status" value="NOT_ANNOTATED_CDS"/>
    <property type="molecule type" value="Genomic_DNA"/>
</dbReference>
<evidence type="ECO:0000256" key="2">
    <source>
        <dbReference type="SAM" id="MobiDB-lite"/>
    </source>
</evidence>
<dbReference type="VEuPathDB" id="VectorBase:ISCP_025497"/>
<feature type="domain" description="Peptidase S1" evidence="3">
    <location>
        <begin position="225"/>
        <end position="292"/>
    </location>
</feature>
<dbReference type="InParanoid" id="B7PC23"/>
<dbReference type="SUPFAM" id="SSF50494">
    <property type="entry name" value="Trypsin-like serine proteases"/>
    <property type="match status" value="1"/>
</dbReference>
<name>B7PC23_IXOSC</name>
<evidence type="ECO:0000256" key="1">
    <source>
        <dbReference type="ARBA" id="ARBA00023157"/>
    </source>
</evidence>
<dbReference type="EMBL" id="ABJB011026335">
    <property type="status" value="NOT_ANNOTATED_CDS"/>
    <property type="molecule type" value="Genomic_DNA"/>
</dbReference>
<dbReference type="AlphaFoldDB" id="B7PC23"/>
<feature type="region of interest" description="Disordered" evidence="2">
    <location>
        <begin position="136"/>
        <end position="177"/>
    </location>
</feature>
<dbReference type="InterPro" id="IPR018114">
    <property type="entry name" value="TRYPSIN_HIS"/>
</dbReference>
<dbReference type="EMBL" id="ABJB011123009">
    <property type="status" value="NOT_ANNOTATED_CDS"/>
    <property type="molecule type" value="Genomic_DNA"/>
</dbReference>
<feature type="compositionally biased region" description="Acidic residues" evidence="2">
    <location>
        <begin position="140"/>
        <end position="150"/>
    </location>
</feature>
<organism>
    <name type="scientific">Ixodes scapularis</name>
    <name type="common">Black-legged tick</name>
    <name type="synonym">Deer tick</name>
    <dbReference type="NCBI Taxonomy" id="6945"/>
    <lineage>
        <taxon>Eukaryota</taxon>
        <taxon>Metazoa</taxon>
        <taxon>Ecdysozoa</taxon>
        <taxon>Arthropoda</taxon>
        <taxon>Chelicerata</taxon>
        <taxon>Arachnida</taxon>
        <taxon>Acari</taxon>
        <taxon>Parasitiformes</taxon>
        <taxon>Ixodida</taxon>
        <taxon>Ixodoidea</taxon>
        <taxon>Ixodidae</taxon>
        <taxon>Ixodinae</taxon>
        <taxon>Ixodes</taxon>
    </lineage>
</organism>
<dbReference type="InterPro" id="IPR009003">
    <property type="entry name" value="Peptidase_S1_PA"/>
</dbReference>
<dbReference type="EnsemblMetazoa" id="ISCW002697-RA">
    <property type="protein sequence ID" value="ISCW002697-PA"/>
    <property type="gene ID" value="ISCW002697"/>
</dbReference>
<evidence type="ECO:0000313" key="6">
    <source>
        <dbReference type="Proteomes" id="UP000001555"/>
    </source>
</evidence>
<dbReference type="Pfam" id="PF00089">
    <property type="entry name" value="Trypsin"/>
    <property type="match status" value="1"/>
</dbReference>
<proteinExistence type="predicted"/>
<dbReference type="EMBL" id="DS680999">
    <property type="protein sequence ID" value="EEC04145.1"/>
    <property type="molecule type" value="Genomic_DNA"/>
</dbReference>
<dbReference type="OrthoDB" id="6348928at2759"/>
<dbReference type="STRING" id="6945.B7PC23"/>
<reference evidence="4 6" key="1">
    <citation type="submission" date="2008-03" db="EMBL/GenBank/DDBJ databases">
        <title>Annotation of Ixodes scapularis.</title>
        <authorList>
            <consortium name="Ixodes scapularis Genome Project Consortium"/>
            <person name="Caler E."/>
            <person name="Hannick L.I."/>
            <person name="Bidwell S."/>
            <person name="Joardar V."/>
            <person name="Thiagarajan M."/>
            <person name="Amedeo P."/>
            <person name="Galinsky K.J."/>
            <person name="Schobel S."/>
            <person name="Inman J."/>
            <person name="Hostetler J."/>
            <person name="Miller J."/>
            <person name="Hammond M."/>
            <person name="Megy K."/>
            <person name="Lawson D."/>
            <person name="Kodira C."/>
            <person name="Sutton G."/>
            <person name="Meyer J."/>
            <person name="Hill C.A."/>
            <person name="Birren B."/>
            <person name="Nene V."/>
            <person name="Collins F."/>
            <person name="Alarcon-Chaidez F."/>
            <person name="Wikel S."/>
            <person name="Strausberg R."/>
        </authorList>
    </citation>
    <scope>NUCLEOTIDE SEQUENCE [LARGE SCALE GENOMIC DNA]</scope>
    <source>
        <strain evidence="6">Wikel</strain>
        <strain evidence="4">Wikel colony</strain>
    </source>
</reference>
<dbReference type="GO" id="GO:0004252">
    <property type="term" value="F:serine-type endopeptidase activity"/>
    <property type="evidence" value="ECO:0000318"/>
    <property type="project" value="GO_Central"/>
</dbReference>
<dbReference type="VEuPathDB" id="VectorBase:ISCW002697"/>
<feature type="compositionally biased region" description="Basic and acidic residues" evidence="2">
    <location>
        <begin position="151"/>
        <end position="170"/>
    </location>
</feature>
<gene>
    <name evidence="4" type="ORF">IscW_ISCW002697</name>
</gene>
<dbReference type="PROSITE" id="PS50240">
    <property type="entry name" value="TRYPSIN_DOM"/>
    <property type="match status" value="1"/>
</dbReference>
<dbReference type="GO" id="GO:0006508">
    <property type="term" value="P:proteolysis"/>
    <property type="evidence" value="ECO:0000318"/>
    <property type="project" value="GO_Central"/>
</dbReference>
<dbReference type="HOGENOM" id="CLU_785917_0_0_1"/>
<dbReference type="EMBL" id="ABJB010244734">
    <property type="status" value="NOT_ANNOTATED_CDS"/>
    <property type="molecule type" value="Genomic_DNA"/>
</dbReference>
<keyword evidence="6" id="KW-1185">Reference proteome</keyword>
<sequence>MLGSCATAGEALALQNKLQHAPEMLDGAHGSLSPTHSDGVIPTSENVFHRQEVIDKFLDKLHHSFDGPYDLEKSEVCATPSSGSGRCVTLRLCMFPNVTENLATFLKYACAVDGYLMGVCCPEPYVNGTRTNAFPSPVIETEDNDEDTVGEQERNQKPQERALVRRERQVKSPPSSHVNDGCMVIVHQVGADSHSLTKRTTARPMPPDLVSLSATCGTPNLNKRIVGGENANPDQWTWMAALLRRETGTHYCGGVLISNRYVITAAHCTVGLKASNITIRLGAYNIRESEPNALDIEAQALGQVQRAHPSRVPSHAPNGHLLQEAGHRARMGHAGIRRPLQRHSSTSEAQSLE</sequence>
<dbReference type="InterPro" id="IPR043504">
    <property type="entry name" value="Peptidase_S1_PA_chymotrypsin"/>
</dbReference>
<evidence type="ECO:0000313" key="4">
    <source>
        <dbReference type="EMBL" id="EEC04145.1"/>
    </source>
</evidence>
<dbReference type="EMBL" id="ABJB010152161">
    <property type="status" value="NOT_ANNOTATED_CDS"/>
    <property type="molecule type" value="Genomic_DNA"/>
</dbReference>
<dbReference type="Gene3D" id="2.40.10.10">
    <property type="entry name" value="Trypsin-like serine proteases"/>
    <property type="match status" value="1"/>
</dbReference>
<dbReference type="PaxDb" id="6945-B7PC23"/>
<dbReference type="PANTHER" id="PTHR24252:SF7">
    <property type="entry name" value="HYALIN"/>
    <property type="match status" value="1"/>
</dbReference>
<dbReference type="EMBL" id="ABJB011034592">
    <property type="status" value="NOT_ANNOTATED_CDS"/>
    <property type="molecule type" value="Genomic_DNA"/>
</dbReference>